<dbReference type="RefSeq" id="WP_111158740.1">
    <property type="nucleotide sequence ID" value="NZ_PCDP01000002.1"/>
</dbReference>
<feature type="domain" description="Nitrite/Sulfite reductase ferredoxin-like" evidence="7">
    <location>
        <begin position="45"/>
        <end position="108"/>
    </location>
</feature>
<keyword evidence="6" id="KW-0411">Iron-sulfur</keyword>
<dbReference type="InterPro" id="IPR005117">
    <property type="entry name" value="NiRdtase/SiRdtase_haem-b_fer"/>
</dbReference>
<accession>A0A2W4DJW4</accession>
<evidence type="ECO:0000313" key="8">
    <source>
        <dbReference type="EMBL" id="PZM16474.1"/>
    </source>
</evidence>
<evidence type="ECO:0000256" key="3">
    <source>
        <dbReference type="ARBA" id="ARBA00022723"/>
    </source>
</evidence>
<dbReference type="Gene3D" id="3.30.413.10">
    <property type="entry name" value="Sulfite Reductase Hemoprotein, domain 1"/>
    <property type="match status" value="2"/>
</dbReference>
<dbReference type="GO" id="GO:0046872">
    <property type="term" value="F:metal ion binding"/>
    <property type="evidence" value="ECO:0007669"/>
    <property type="project" value="UniProtKB-KW"/>
</dbReference>
<dbReference type="PANTHER" id="PTHR32439">
    <property type="entry name" value="FERREDOXIN--NITRITE REDUCTASE, CHLOROPLASTIC"/>
    <property type="match status" value="1"/>
</dbReference>
<keyword evidence="3" id="KW-0479">Metal-binding</keyword>
<keyword evidence="1" id="KW-0004">4Fe-4S</keyword>
<evidence type="ECO:0000256" key="1">
    <source>
        <dbReference type="ARBA" id="ARBA00022485"/>
    </source>
</evidence>
<dbReference type="SUPFAM" id="SSF55124">
    <property type="entry name" value="Nitrite/Sulfite reductase N-terminal domain-like"/>
    <property type="match status" value="2"/>
</dbReference>
<evidence type="ECO:0000256" key="5">
    <source>
        <dbReference type="ARBA" id="ARBA00023004"/>
    </source>
</evidence>
<dbReference type="NCBIfam" id="TIGR02435">
    <property type="entry name" value="CobG"/>
    <property type="match status" value="1"/>
</dbReference>
<dbReference type="OrthoDB" id="7459360at2"/>
<keyword evidence="4" id="KW-0560">Oxidoreductase</keyword>
<keyword evidence="9" id="KW-1185">Reference proteome</keyword>
<evidence type="ECO:0000256" key="2">
    <source>
        <dbReference type="ARBA" id="ARBA00022617"/>
    </source>
</evidence>
<dbReference type="Pfam" id="PF03460">
    <property type="entry name" value="NIR_SIR_ferr"/>
    <property type="match status" value="1"/>
</dbReference>
<protein>
    <submittedName>
        <fullName evidence="8">Precorrin-3B synthase</fullName>
    </submittedName>
</protein>
<dbReference type="PANTHER" id="PTHR32439:SF9">
    <property type="entry name" value="BLR3264 PROTEIN"/>
    <property type="match status" value="1"/>
</dbReference>
<dbReference type="AlphaFoldDB" id="A0A2W4DJW4"/>
<dbReference type="InterPro" id="IPR036136">
    <property type="entry name" value="Nit/Sulf_reduc_fer-like_dom_sf"/>
</dbReference>
<dbReference type="InterPro" id="IPR012798">
    <property type="entry name" value="Cbl_synth_CobG-like"/>
</dbReference>
<dbReference type="GO" id="GO:0016491">
    <property type="term" value="F:oxidoreductase activity"/>
    <property type="evidence" value="ECO:0007669"/>
    <property type="project" value="UniProtKB-KW"/>
</dbReference>
<dbReference type="InterPro" id="IPR051329">
    <property type="entry name" value="NIR_SIR_4Fe-4S"/>
</dbReference>
<sequence>MTVINGQTIREAGVGSWIAPVCSSETPSPTSAYTRGACPSLSTPMMTGDGLLVRLRPATAGLTLSQMRLLAEAAARRGNGIIEITARGNLQLRGLKAQTVQALSEDIDRARIIPETGVAIETGPLSGIDPQEIADARDMAAALRKAIVALEAPLVVAPKLAIIIDGGGLLGLDAVSADIRLKAVRSSAGMPDWIIAIGGTGRSARFLGTISCARVVPAVLDLLKVLASRGPRARGRQLDATAIGHLFSRAGGPPTYSKREQSPVGLHRLAAGRVALGLRLSFGQIRAADLIAFADLVGSYGAKEVRMAAGHAMLLLGLTEDAAKAAKLAAANFGLCADPADPASHIATCAGAGACASGFYETKAAATELLNAGREFLDGSIRVHFSGCPKGCAHPSPAALTVVGTPTGYGLVVNGVASAAPLAYIGTNDLPSALRGIARLVHDKKEAGESANRCLKRLTADDIVTALQQG</sequence>
<evidence type="ECO:0000256" key="4">
    <source>
        <dbReference type="ARBA" id="ARBA00023002"/>
    </source>
</evidence>
<evidence type="ECO:0000256" key="6">
    <source>
        <dbReference type="ARBA" id="ARBA00023014"/>
    </source>
</evidence>
<dbReference type="Proteomes" id="UP000248925">
    <property type="component" value="Unassembled WGS sequence"/>
</dbReference>
<dbReference type="InterPro" id="IPR045854">
    <property type="entry name" value="NO2/SO3_Rdtase_4Fe4S_sf"/>
</dbReference>
<dbReference type="EMBL" id="PCDP01000002">
    <property type="protein sequence ID" value="PZM16474.1"/>
    <property type="molecule type" value="Genomic_DNA"/>
</dbReference>
<dbReference type="SUPFAM" id="SSF56014">
    <property type="entry name" value="Nitrite and sulphite reductase 4Fe-4S domain-like"/>
    <property type="match status" value="2"/>
</dbReference>
<evidence type="ECO:0000259" key="7">
    <source>
        <dbReference type="Pfam" id="PF03460"/>
    </source>
</evidence>
<organism evidence="8 9">
    <name type="scientific">Rhizobium tubonense</name>
    <dbReference type="NCBI Taxonomy" id="484088"/>
    <lineage>
        <taxon>Bacteria</taxon>
        <taxon>Pseudomonadati</taxon>
        <taxon>Pseudomonadota</taxon>
        <taxon>Alphaproteobacteria</taxon>
        <taxon>Hyphomicrobiales</taxon>
        <taxon>Rhizobiaceae</taxon>
        <taxon>Rhizobium/Agrobacterium group</taxon>
        <taxon>Rhizobium</taxon>
    </lineage>
</organism>
<proteinExistence type="predicted"/>
<dbReference type="GO" id="GO:0051539">
    <property type="term" value="F:4 iron, 4 sulfur cluster binding"/>
    <property type="evidence" value="ECO:0007669"/>
    <property type="project" value="UniProtKB-KW"/>
</dbReference>
<keyword evidence="5" id="KW-0408">Iron</keyword>
<reference evidence="8 9" key="1">
    <citation type="journal article" date="2018" name="Sci. Rep.">
        <title>Rhizobium tumorigenes sp. nov., a novel plant tumorigenic bacterium isolated from cane gall tumors on thornless blackberry.</title>
        <authorList>
            <person name="Kuzmanovi N."/>
            <person name="Smalla K."/>
            <person name="Gronow S."/>
            <person name="PuBawska J."/>
        </authorList>
    </citation>
    <scope>NUCLEOTIDE SEQUENCE [LARGE SCALE GENOMIC DNA]</scope>
    <source>
        <strain evidence="8 9">CCBAU 85046</strain>
    </source>
</reference>
<name>A0A2W4DJW4_9HYPH</name>
<gene>
    <name evidence="8" type="primary">cobG</name>
    <name evidence="8" type="ORF">CPY51_03875</name>
</gene>
<comment type="caution">
    <text evidence="8">The sequence shown here is derived from an EMBL/GenBank/DDBJ whole genome shotgun (WGS) entry which is preliminary data.</text>
</comment>
<keyword evidence="2" id="KW-0349">Heme</keyword>
<dbReference type="Gene3D" id="3.90.480.10">
    <property type="entry name" value="Sulfite Reductase Hemoprotein,Domain 2"/>
    <property type="match status" value="2"/>
</dbReference>
<evidence type="ECO:0000313" key="9">
    <source>
        <dbReference type="Proteomes" id="UP000248925"/>
    </source>
</evidence>